<proteinExistence type="predicted"/>
<reference evidence="1 2" key="1">
    <citation type="journal article" date="2022" name="G3 (Bethesda)">
        <title>Enemy or ally: a genomic approach to elucidate the lifestyle of Phyllosticta citrichinaensis.</title>
        <authorList>
            <person name="Buijs V.A."/>
            <person name="Groenewald J.Z."/>
            <person name="Haridas S."/>
            <person name="LaButti K.M."/>
            <person name="Lipzen A."/>
            <person name="Martin F.M."/>
            <person name="Barry K."/>
            <person name="Grigoriev I.V."/>
            <person name="Crous P.W."/>
            <person name="Seidl M.F."/>
        </authorList>
    </citation>
    <scope>NUCLEOTIDE SEQUENCE [LARGE SCALE GENOMIC DNA]</scope>
    <source>
        <strain evidence="1 2">CBS 129764</strain>
    </source>
</reference>
<evidence type="ECO:0000313" key="1">
    <source>
        <dbReference type="EMBL" id="KAK8161655.1"/>
    </source>
</evidence>
<name>A0ABR1XNC8_9PEZI</name>
<comment type="caution">
    <text evidence="1">The sequence shown here is derived from an EMBL/GenBank/DDBJ whole genome shotgun (WGS) entry which is preliminary data.</text>
</comment>
<keyword evidence="2" id="KW-1185">Reference proteome</keyword>
<gene>
    <name evidence="1" type="ORF">IWX90DRAFT_275892</name>
</gene>
<organism evidence="1 2">
    <name type="scientific">Phyllosticta citrichinensis</name>
    <dbReference type="NCBI Taxonomy" id="1130410"/>
    <lineage>
        <taxon>Eukaryota</taxon>
        <taxon>Fungi</taxon>
        <taxon>Dikarya</taxon>
        <taxon>Ascomycota</taxon>
        <taxon>Pezizomycotina</taxon>
        <taxon>Dothideomycetes</taxon>
        <taxon>Dothideomycetes incertae sedis</taxon>
        <taxon>Botryosphaeriales</taxon>
        <taxon>Phyllostictaceae</taxon>
        <taxon>Phyllosticta</taxon>
    </lineage>
</organism>
<dbReference type="Proteomes" id="UP001456524">
    <property type="component" value="Unassembled WGS sequence"/>
</dbReference>
<sequence>MTSKQSGVEVSIAIGCICQLNRPTRPHVNRRLRAGAWGCWSLAQVKVFFTQATRTPCWISPGHCSLGSSDPFSFLVPAHQSFDLFLRQLLAAMMSMYLGVDEMQRAMEHDLEILITRRVRHLLRLPGPTRSSVSPRWFGCLHAMSIFVSNYSVKTTSPFAKQEEPVLSSWNAKPHHTNDQCSSSFQRPPLLEERRPLDSKHQARGLLIDEWRILPYRGKATLLYS</sequence>
<protein>
    <submittedName>
        <fullName evidence="1">Uncharacterized protein</fullName>
    </submittedName>
</protein>
<accession>A0ABR1XNC8</accession>
<evidence type="ECO:0000313" key="2">
    <source>
        <dbReference type="Proteomes" id="UP001456524"/>
    </source>
</evidence>
<dbReference type="EMBL" id="JBBWUH010000007">
    <property type="protein sequence ID" value="KAK8161655.1"/>
    <property type="molecule type" value="Genomic_DNA"/>
</dbReference>